<comment type="subcellular location">
    <subcellularLocation>
        <location evidence="1">Cytoplasm</location>
        <location evidence="1">Myofibril</location>
        <location evidence="1">Sarcomere</location>
        <location evidence="1">A band</location>
    </subcellularLocation>
    <subcellularLocation>
        <location evidence="2">Cytoplasm</location>
        <location evidence="2">Myofibril</location>
        <location evidence="2">Sarcomere</location>
        <location evidence="2">Z line</location>
    </subcellularLocation>
    <subcellularLocation>
        <location evidence="3">Cytoplasm</location>
        <location evidence="3">Perinuclear region</location>
    </subcellularLocation>
</comment>
<dbReference type="Gene3D" id="1.25.40.10">
    <property type="entry name" value="Tetratricopeptide repeat domain"/>
    <property type="match status" value="1"/>
</dbReference>
<dbReference type="SUPFAM" id="SSF48371">
    <property type="entry name" value="ARM repeat"/>
    <property type="match status" value="2"/>
</dbReference>
<dbReference type="InterPro" id="IPR019734">
    <property type="entry name" value="TPR_rpt"/>
</dbReference>
<dbReference type="Gene3D" id="1.25.10.10">
    <property type="entry name" value="Leucine-rich Repeat Variant"/>
    <property type="match status" value="2"/>
</dbReference>
<evidence type="ECO:0000256" key="12">
    <source>
        <dbReference type="PROSITE-ProRule" id="PRU00339"/>
    </source>
</evidence>
<dbReference type="Proteomes" id="UP000823872">
    <property type="component" value="Chromosome E1"/>
</dbReference>
<reference evidence="14 15" key="1">
    <citation type="submission" date="2021-02" db="EMBL/GenBank/DDBJ databases">
        <title>Safari Cat Assemblies.</title>
        <authorList>
            <person name="Bredemeyer K.R."/>
            <person name="Murphy W.J."/>
        </authorList>
    </citation>
    <scope>NUCLEOTIDE SEQUENCE [LARGE SCALE GENOMIC DNA]</scope>
</reference>
<dbReference type="InterPro" id="IPR024660">
    <property type="entry name" value="UCS_central_dom"/>
</dbReference>
<dbReference type="SMART" id="SM00028">
    <property type="entry name" value="TPR"/>
    <property type="match status" value="3"/>
</dbReference>
<accession>A0ABI7YGM2</accession>
<dbReference type="PANTHER" id="PTHR45994">
    <property type="entry name" value="FI21225P1"/>
    <property type="match status" value="1"/>
</dbReference>
<sequence length="850" mass="94802">MAEAEAAQLKEEGNRHFQLQDYKAATKSYSQALKLTKDKALLATLYRNRAACGLKTESYVQAASDASRAIDINSSDIKALYRRCQALEHLGKLDQAFKDVQRCATLEPRNQNFQETLRRLNTSIQEKLRVQFSTDSRVQKMFEILLDENSEADKLEKAANNLIVLGREEAGAERIFQNNGVALLLQLVDTKRPELVLAAVRTLSGMCSGHRARATVILHAVRIDRICSLMAVENEEMSLAVCNLLQAVIDSLSGEDKREHQGKEEALVLDTKKDLKQITNHLLDMLVSKKVSGQGRDQAMNLLNKNVPRKDLAIHDNSRTLYVVDNGLRKILKVVGQVPDLPSCLPLTDNTRMLASILINKLYDDLRCDPERDHFRKICEEYITSKFDPQDMDKNVIAIQTVSGILQGPFDLGNQLLGLKGVMEMMVALCGSEREVDQLVAVEALIHASTKLSRATFIITNGVSLLKEIYKTTKNEKIKIRTLVTTDKTILYSVATTLVNCTNSYDVKEVIPELVQLAKFSKQHVPEEHPKDKKDFIDMRVKRLLKAGVTSALACMVKADSAILTDQTKELLARVFLALCDNPKDRGTIVAQGGGKALLPLALEGTDVGKVKAAHALAKIAAVSNPDIAFPGERVYEVVRPLVSLLDTQRDGLQNYEALLGLTNLSGRSDRLRQKIFKEKALPDIENYMFENHDQLRQAATECMCNMVLNKEVQERFLADGNDRLKLVVLLCGEDDEKVQNAAAGALAMLTAAHKKLCLKMTQVTTQWLEILQRLCLHDRLSVQHRGLVIAYNLLAADAELAKKLVESELLEILTVVGKQEPDEKRAEVVQTARECLIKCMDYGFIKPVS</sequence>
<evidence type="ECO:0000256" key="8">
    <source>
        <dbReference type="ARBA" id="ARBA00022737"/>
    </source>
</evidence>
<dbReference type="InterPro" id="IPR016024">
    <property type="entry name" value="ARM-type_fold"/>
</dbReference>
<dbReference type="GeneTree" id="ENSGT00940000157654"/>
<evidence type="ECO:0000256" key="11">
    <source>
        <dbReference type="ARBA" id="ARBA00023186"/>
    </source>
</evidence>
<evidence type="ECO:0000256" key="3">
    <source>
        <dbReference type="ARBA" id="ARBA00004556"/>
    </source>
</evidence>
<evidence type="ECO:0000256" key="7">
    <source>
        <dbReference type="ARBA" id="ARBA00022541"/>
    </source>
</evidence>
<feature type="repeat" description="TPR" evidence="12">
    <location>
        <begin position="6"/>
        <end position="39"/>
    </location>
</feature>
<evidence type="ECO:0000256" key="2">
    <source>
        <dbReference type="ARBA" id="ARBA00004216"/>
    </source>
</evidence>
<keyword evidence="10 12" id="KW-0802">TPR repeat</keyword>
<reference evidence="14" key="3">
    <citation type="submission" date="2025-09" db="UniProtKB">
        <authorList>
            <consortium name="Ensembl"/>
        </authorList>
    </citation>
    <scope>IDENTIFICATION</scope>
    <source>
        <strain evidence="14">breed Abyssinian</strain>
    </source>
</reference>
<keyword evidence="7" id="KW-0517">Myogenesis</keyword>
<evidence type="ECO:0000313" key="15">
    <source>
        <dbReference type="Proteomes" id="UP000823872"/>
    </source>
</evidence>
<dbReference type="InterPro" id="IPR000225">
    <property type="entry name" value="Armadillo"/>
</dbReference>
<dbReference type="InterPro" id="IPR011989">
    <property type="entry name" value="ARM-like"/>
</dbReference>
<dbReference type="SMART" id="SM00185">
    <property type="entry name" value="ARM"/>
    <property type="match status" value="4"/>
</dbReference>
<protein>
    <recommendedName>
        <fullName evidence="4">Protein unc-45 homolog B</fullName>
    </recommendedName>
</protein>
<evidence type="ECO:0000256" key="6">
    <source>
        <dbReference type="ARBA" id="ARBA00022490"/>
    </source>
</evidence>
<keyword evidence="5" id="KW-0217">Developmental protein</keyword>
<name>A0ABI7YGM2_FELCA</name>
<dbReference type="InterPro" id="IPR011990">
    <property type="entry name" value="TPR-like_helical_dom_sf"/>
</dbReference>
<proteinExistence type="predicted"/>
<keyword evidence="15" id="KW-1185">Reference proteome</keyword>
<evidence type="ECO:0000313" key="14">
    <source>
        <dbReference type="Ensembl" id="ENSFCTP00005033946.1"/>
    </source>
</evidence>
<evidence type="ECO:0000256" key="10">
    <source>
        <dbReference type="ARBA" id="ARBA00022803"/>
    </source>
</evidence>
<keyword evidence="6" id="KW-0963">Cytoplasm</keyword>
<dbReference type="PANTHER" id="PTHR45994:SF2">
    <property type="entry name" value="PROTEIN UNC-45 HOMOLOG B"/>
    <property type="match status" value="1"/>
</dbReference>
<keyword evidence="8" id="KW-0677">Repeat</keyword>
<dbReference type="PROSITE" id="PS50005">
    <property type="entry name" value="TPR"/>
    <property type="match status" value="1"/>
</dbReference>
<gene>
    <name evidence="14" type="primary">UNC45B</name>
</gene>
<evidence type="ECO:0000259" key="13">
    <source>
        <dbReference type="Pfam" id="PF11701"/>
    </source>
</evidence>
<organism evidence="14 15">
    <name type="scientific">Felis catus</name>
    <name type="common">Cat</name>
    <name type="synonym">Felis silvestris catus</name>
    <dbReference type="NCBI Taxonomy" id="9685"/>
    <lineage>
        <taxon>Eukaryota</taxon>
        <taxon>Metazoa</taxon>
        <taxon>Chordata</taxon>
        <taxon>Craniata</taxon>
        <taxon>Vertebrata</taxon>
        <taxon>Euteleostomi</taxon>
        <taxon>Mammalia</taxon>
        <taxon>Eutheria</taxon>
        <taxon>Laurasiatheria</taxon>
        <taxon>Carnivora</taxon>
        <taxon>Feliformia</taxon>
        <taxon>Felidae</taxon>
        <taxon>Felinae</taxon>
        <taxon>Felis</taxon>
    </lineage>
</organism>
<evidence type="ECO:0000256" key="5">
    <source>
        <dbReference type="ARBA" id="ARBA00022473"/>
    </source>
</evidence>
<evidence type="ECO:0000256" key="4">
    <source>
        <dbReference type="ARBA" id="ARBA00020768"/>
    </source>
</evidence>
<dbReference type="SUPFAM" id="SSF48452">
    <property type="entry name" value="TPR-like"/>
    <property type="match status" value="1"/>
</dbReference>
<dbReference type="Pfam" id="PF11701">
    <property type="entry name" value="UNC45-central"/>
    <property type="match status" value="1"/>
</dbReference>
<dbReference type="Ensembl" id="ENSFCTT00005047216.1">
    <property type="protein sequence ID" value="ENSFCTP00005033946.1"/>
    <property type="gene ID" value="ENSFCTG00005016416.1"/>
</dbReference>
<feature type="domain" description="UNC-45/Cro1/She4 central" evidence="13">
    <location>
        <begin position="337"/>
        <end position="484"/>
    </location>
</feature>
<keyword evidence="9" id="KW-0221">Differentiation</keyword>
<evidence type="ECO:0000256" key="9">
    <source>
        <dbReference type="ARBA" id="ARBA00022782"/>
    </source>
</evidence>
<reference evidence="14" key="2">
    <citation type="submission" date="2025-08" db="UniProtKB">
        <authorList>
            <consortium name="Ensembl"/>
        </authorList>
    </citation>
    <scope>IDENTIFICATION</scope>
    <source>
        <strain evidence="14">breed Abyssinian</strain>
    </source>
</reference>
<keyword evidence="11" id="KW-0143">Chaperone</keyword>
<evidence type="ECO:0000256" key="1">
    <source>
        <dbReference type="ARBA" id="ARBA00004161"/>
    </source>
</evidence>